<evidence type="ECO:0000313" key="2">
    <source>
        <dbReference type="EMBL" id="CUE61269.1"/>
    </source>
</evidence>
<protein>
    <submittedName>
        <fullName evidence="2">Uncharacterized protein</fullName>
    </submittedName>
</protein>
<sequence>MDEALWAVVADKIDTTCRVLENYNCGHYPSHATGVVHRLIQALRVKETIELRTFGILPIFQYSQLLELVRSFCSKQKILTASTSLTTSASVCENALEAAHVQLHDIDPTFPSRALLEVDRVHPAVVIAVITFLADQCGDIAPIIIRGALEFSLDHFHRTVVITGRKATTTCDTRNPMGDAICDVWEQPLHINKYFKQLLLRRMAAARAEMIHKLNERVSALSSGRPQTPEISHVAAPKDFSKTPQPACESFNEDPEASDIHKASQRIHGSVRTRPVSAGATRILSTIEQAALPESSILMKRYRTAQSVAKQVQSVSSAINELPKCQFRLPSKQPTTNKEIIELLQQSAYAERDAFRQLRRHELSIKHAMSRAESHLDYELQTWSSPMHLIMPPQVPFTLPQKSETRISAPKLPQPRVERVTVNHPPRTRLDGSNIIAPTPLSLERAQRHHCGSHYPVGNHGALLSDVVGQTRKYGAQRLSRNLAEQYRKKGH</sequence>
<dbReference type="AlphaFoldDB" id="A0A0S4IH83"/>
<gene>
    <name evidence="2" type="ORF">BSAL_49765</name>
</gene>
<proteinExistence type="predicted"/>
<reference evidence="3" key="1">
    <citation type="submission" date="2015-09" db="EMBL/GenBank/DDBJ databases">
        <authorList>
            <consortium name="Pathogen Informatics"/>
        </authorList>
    </citation>
    <scope>NUCLEOTIDE SEQUENCE [LARGE SCALE GENOMIC DNA]</scope>
    <source>
        <strain evidence="3">Lake Konstanz</strain>
    </source>
</reference>
<dbReference type="VEuPathDB" id="TriTrypDB:BSAL_49765"/>
<dbReference type="Proteomes" id="UP000051952">
    <property type="component" value="Unassembled WGS sequence"/>
</dbReference>
<evidence type="ECO:0000256" key="1">
    <source>
        <dbReference type="SAM" id="MobiDB-lite"/>
    </source>
</evidence>
<evidence type="ECO:0000313" key="3">
    <source>
        <dbReference type="Proteomes" id="UP000051952"/>
    </source>
</evidence>
<name>A0A0S4IH83_BODSA</name>
<feature type="region of interest" description="Disordered" evidence="1">
    <location>
        <begin position="238"/>
        <end position="274"/>
    </location>
</feature>
<keyword evidence="3" id="KW-1185">Reference proteome</keyword>
<organism evidence="2 3">
    <name type="scientific">Bodo saltans</name>
    <name type="common">Flagellated protozoan</name>
    <dbReference type="NCBI Taxonomy" id="75058"/>
    <lineage>
        <taxon>Eukaryota</taxon>
        <taxon>Discoba</taxon>
        <taxon>Euglenozoa</taxon>
        <taxon>Kinetoplastea</taxon>
        <taxon>Metakinetoplastina</taxon>
        <taxon>Eubodonida</taxon>
        <taxon>Bodonidae</taxon>
        <taxon>Bodo</taxon>
    </lineage>
</organism>
<dbReference type="EMBL" id="CYKH01000025">
    <property type="protein sequence ID" value="CUE61269.1"/>
    <property type="molecule type" value="Genomic_DNA"/>
</dbReference>
<accession>A0A0S4IH83</accession>